<feature type="compositionally biased region" description="Basic residues" evidence="16">
    <location>
        <begin position="773"/>
        <end position="783"/>
    </location>
</feature>
<dbReference type="InterPro" id="IPR019307">
    <property type="entry name" value="RNA-bd_AU-1/RNase_E/G"/>
</dbReference>
<evidence type="ECO:0000313" key="19">
    <source>
        <dbReference type="Proteomes" id="UP001172737"/>
    </source>
</evidence>
<evidence type="ECO:0000256" key="6">
    <source>
        <dbReference type="ARBA" id="ARBA00022664"/>
    </source>
</evidence>
<dbReference type="Pfam" id="PF10150">
    <property type="entry name" value="RNase_E_G"/>
    <property type="match status" value="1"/>
</dbReference>
<evidence type="ECO:0000256" key="14">
    <source>
        <dbReference type="ARBA" id="ARBA00066879"/>
    </source>
</evidence>
<keyword evidence="5" id="KW-0963">Cytoplasm</keyword>
<comment type="similarity">
    <text evidence="4">Belongs to the RNase E/G family.</text>
</comment>
<feature type="compositionally biased region" description="Low complexity" evidence="16">
    <location>
        <begin position="686"/>
        <end position="698"/>
    </location>
</feature>
<feature type="compositionally biased region" description="Gly residues" evidence="16">
    <location>
        <begin position="755"/>
        <end position="769"/>
    </location>
</feature>
<accession>A0AAW7M3W0</accession>
<keyword evidence="19" id="KW-1185">Reference proteome</keyword>
<comment type="subcellular location">
    <subcellularLocation>
        <location evidence="3">Cytoplasm</location>
    </subcellularLocation>
</comment>
<feature type="compositionally biased region" description="Basic residues" evidence="16">
    <location>
        <begin position="73"/>
        <end position="85"/>
    </location>
</feature>
<feature type="region of interest" description="Disordered" evidence="16">
    <location>
        <begin position="662"/>
        <end position="784"/>
    </location>
</feature>
<keyword evidence="6" id="KW-0507">mRNA processing</keyword>
<dbReference type="GO" id="GO:0046872">
    <property type="term" value="F:metal ion binding"/>
    <property type="evidence" value="ECO:0007669"/>
    <property type="project" value="UniProtKB-KW"/>
</dbReference>
<dbReference type="GO" id="GO:0006364">
    <property type="term" value="P:rRNA processing"/>
    <property type="evidence" value="ECO:0007669"/>
    <property type="project" value="TreeGrafter"/>
</dbReference>
<dbReference type="SMART" id="SM00316">
    <property type="entry name" value="S1"/>
    <property type="match status" value="1"/>
</dbReference>
<evidence type="ECO:0000256" key="9">
    <source>
        <dbReference type="ARBA" id="ARBA00022801"/>
    </source>
</evidence>
<dbReference type="AlphaFoldDB" id="A0AAW7M3W0"/>
<proteinExistence type="inferred from homology"/>
<dbReference type="GO" id="GO:0008995">
    <property type="term" value="F:ribonuclease E activity"/>
    <property type="evidence" value="ECO:0007669"/>
    <property type="project" value="UniProtKB-EC"/>
</dbReference>
<name>A0AAW7M3W0_9MICO</name>
<feature type="compositionally biased region" description="Basic residues" evidence="16">
    <location>
        <begin position="727"/>
        <end position="737"/>
    </location>
</feature>
<dbReference type="PANTHER" id="PTHR30001">
    <property type="entry name" value="RIBONUCLEASE"/>
    <property type="match status" value="1"/>
</dbReference>
<organism evidence="18 19">
    <name type="scientific">Demequina lignilytica</name>
    <dbReference type="NCBI Taxonomy" id="3051663"/>
    <lineage>
        <taxon>Bacteria</taxon>
        <taxon>Bacillati</taxon>
        <taxon>Actinomycetota</taxon>
        <taxon>Actinomycetes</taxon>
        <taxon>Micrococcales</taxon>
        <taxon>Demequinaceae</taxon>
        <taxon>Demequina</taxon>
    </lineage>
</organism>
<dbReference type="FunFam" id="2.40.50.140:FF:000066">
    <property type="entry name" value="Ribonuclease E"/>
    <property type="match status" value="1"/>
</dbReference>
<keyword evidence="7" id="KW-0819">tRNA processing</keyword>
<dbReference type="Gene3D" id="2.40.50.140">
    <property type="entry name" value="Nucleic acid-binding proteins"/>
    <property type="match status" value="1"/>
</dbReference>
<feature type="compositionally biased region" description="Low complexity" evidence="16">
    <location>
        <begin position="196"/>
        <end position="209"/>
    </location>
</feature>
<keyword evidence="10" id="KW-0862">Zinc</keyword>
<evidence type="ECO:0000313" key="18">
    <source>
        <dbReference type="EMBL" id="MDN4487127.1"/>
    </source>
</evidence>
<keyword evidence="11" id="KW-0460">Magnesium</keyword>
<dbReference type="GO" id="GO:0006397">
    <property type="term" value="P:mRNA processing"/>
    <property type="evidence" value="ECO:0007669"/>
    <property type="project" value="UniProtKB-KW"/>
</dbReference>
<protein>
    <recommendedName>
        <fullName evidence="15">Ribonuclease E</fullName>
        <ecNumber evidence="14">3.1.26.12</ecNumber>
    </recommendedName>
</protein>
<evidence type="ECO:0000256" key="10">
    <source>
        <dbReference type="ARBA" id="ARBA00022833"/>
    </source>
</evidence>
<feature type="compositionally biased region" description="Basic residues" evidence="16">
    <location>
        <begin position="129"/>
        <end position="142"/>
    </location>
</feature>
<dbReference type="EC" id="3.1.26.12" evidence="14"/>
<evidence type="ECO:0000256" key="11">
    <source>
        <dbReference type="ARBA" id="ARBA00022842"/>
    </source>
</evidence>
<comment type="cofactor">
    <cofactor evidence="1">
        <name>Mg(2+)</name>
        <dbReference type="ChEBI" id="CHEBI:18420"/>
    </cofactor>
</comment>
<keyword evidence="9" id="KW-0378">Hydrolase</keyword>
<comment type="cofactor">
    <cofactor evidence="2">
        <name>Zn(2+)</name>
        <dbReference type="ChEBI" id="CHEBI:29105"/>
    </cofactor>
</comment>
<dbReference type="GO" id="GO:0008033">
    <property type="term" value="P:tRNA processing"/>
    <property type="evidence" value="ECO:0007669"/>
    <property type="project" value="UniProtKB-KW"/>
</dbReference>
<evidence type="ECO:0000256" key="2">
    <source>
        <dbReference type="ARBA" id="ARBA00001947"/>
    </source>
</evidence>
<feature type="region of interest" description="Disordered" evidence="16">
    <location>
        <begin position="1"/>
        <end position="234"/>
    </location>
</feature>
<feature type="domain" description="S1 motif" evidence="17">
    <location>
        <begin position="287"/>
        <end position="370"/>
    </location>
</feature>
<feature type="compositionally biased region" description="Basic and acidic residues" evidence="16">
    <location>
        <begin position="666"/>
        <end position="675"/>
    </location>
</feature>
<evidence type="ECO:0000256" key="12">
    <source>
        <dbReference type="ARBA" id="ARBA00022884"/>
    </source>
</evidence>
<feature type="compositionally biased region" description="Low complexity" evidence="16">
    <location>
        <begin position="87"/>
        <end position="111"/>
    </location>
</feature>
<dbReference type="InterPro" id="IPR004659">
    <property type="entry name" value="RNase_E/G"/>
</dbReference>
<dbReference type="GO" id="GO:0005737">
    <property type="term" value="C:cytoplasm"/>
    <property type="evidence" value="ECO:0007669"/>
    <property type="project" value="UniProtKB-SubCell"/>
</dbReference>
<dbReference type="Proteomes" id="UP001172737">
    <property type="component" value="Unassembled WGS sequence"/>
</dbReference>
<dbReference type="InterPro" id="IPR003029">
    <property type="entry name" value="S1_domain"/>
</dbReference>
<comment type="catalytic activity">
    <reaction evidence="13">
        <text>Endonucleolytic cleavage of single-stranded RNA in A- and U-rich regions.</text>
        <dbReference type="EC" id="3.1.26.12"/>
    </reaction>
</comment>
<dbReference type="GO" id="GO:0003723">
    <property type="term" value="F:RNA binding"/>
    <property type="evidence" value="ECO:0007669"/>
    <property type="project" value="UniProtKB-KW"/>
</dbReference>
<feature type="region of interest" description="Disordered" evidence="16">
    <location>
        <begin position="844"/>
        <end position="886"/>
    </location>
</feature>
<evidence type="ECO:0000256" key="15">
    <source>
        <dbReference type="ARBA" id="ARBA00072999"/>
    </source>
</evidence>
<evidence type="ECO:0000256" key="1">
    <source>
        <dbReference type="ARBA" id="ARBA00001946"/>
    </source>
</evidence>
<gene>
    <name evidence="18" type="ORF">QQX10_02990</name>
</gene>
<evidence type="ECO:0000259" key="17">
    <source>
        <dbReference type="PROSITE" id="PS50126"/>
    </source>
</evidence>
<evidence type="ECO:0000256" key="8">
    <source>
        <dbReference type="ARBA" id="ARBA00022723"/>
    </source>
</evidence>
<feature type="compositionally biased region" description="Acidic residues" evidence="16">
    <location>
        <begin position="147"/>
        <end position="181"/>
    </location>
</feature>
<feature type="compositionally biased region" description="Basic residues" evidence="16">
    <location>
        <begin position="186"/>
        <end position="195"/>
    </location>
</feature>
<dbReference type="RefSeq" id="WP_301144498.1">
    <property type="nucleotide sequence ID" value="NZ_JAUHPX010000001.1"/>
</dbReference>
<evidence type="ECO:0000256" key="7">
    <source>
        <dbReference type="ARBA" id="ARBA00022694"/>
    </source>
</evidence>
<dbReference type="CDD" id="cd04453">
    <property type="entry name" value="S1_RNase_E"/>
    <property type="match status" value="1"/>
</dbReference>
<evidence type="ECO:0000256" key="16">
    <source>
        <dbReference type="SAM" id="MobiDB-lite"/>
    </source>
</evidence>
<keyword evidence="12" id="KW-0694">RNA-binding</keyword>
<evidence type="ECO:0000256" key="4">
    <source>
        <dbReference type="ARBA" id="ARBA00005522"/>
    </source>
</evidence>
<dbReference type="EMBL" id="JAUHPX010000001">
    <property type="protein sequence ID" value="MDN4487127.1"/>
    <property type="molecule type" value="Genomic_DNA"/>
</dbReference>
<dbReference type="PROSITE" id="PS50126">
    <property type="entry name" value="S1"/>
    <property type="match status" value="1"/>
</dbReference>
<sequence length="886" mass="95138">MSEDSTTAPETAAPSVTAPIFQAPEPQRSRRASAPAGPPASAAAPTESPFAPPASAPAKDAKEQGEADDAPAKPKRKRSSGKKKTQAADAAPAAEAPAADQDATDAASADGEQGDGSADGDDSGEGGPRRRRRRGGRGRGKKKPADESGETEQQDESEGSDQPDQGSDAEGDDSADGDESGEGGSRRRRRSRSRGSRSSSGGSSASSDDQLQGSTRLQAKRQRRRDSRDGQRRRPVISEAEFLARRESVKRSMVVREKDSRVQIAVLEDDVLVEHYVSHQAQQSMAGNVYLGRVQNVLPGMEAAFVDIGRGRNAVLYAGEVNWDAAGLEGKAKRIELALKPGDQVMVQVTKDPIGHKGARVTSQISLAGRFLVYVPGGGVTGISRKLPDTERNRLKKLLREVIPSDAGVIVRTAAEGASEEELRADVERLKRQWQTILDESTGNAKAPKLLRGEPDMAIRVVRDIFNEDFDSLTIQGEDTWNSLSMYVGQVAPDLAQRLHRFTGDRDVFAEARIDEQLAKGMDRKVWLPSGGSLVIDRTEAMTVIDVNTGKFVGKGGTLEETMTLNNLEAAEEIVRQLRLRDIGGIIVIDFVDMLLEANRDRVLRRLIECLGRDRTKHQVAEVTSLGLVQMTRKRVGQGLVEAFSETCEHCKGRGFLVHGEPVAEATEKQPEARRSRGSRGGAAGQGPAAAGQAAAAARAEERRARARAHPGRDARARRPRGGAGRRQGHARVHRRGRGEGPPPRGRARLRAPAGGRGPGRARGAGGAAGPLRRARRRPRGRGLRGAVAVGRVWFDRTPSERVHLYVGAPRANALPAPSTGAAAAGNPIPLGIEQRVSRGIDHGVRDCEGRWPPGEGLRRRHRRGRPSPGGDRGDRRAGSAAARRR</sequence>
<dbReference type="NCBIfam" id="TIGR00757">
    <property type="entry name" value="RNaseEG"/>
    <property type="match status" value="1"/>
</dbReference>
<keyword evidence="8" id="KW-0479">Metal-binding</keyword>
<evidence type="ECO:0000256" key="5">
    <source>
        <dbReference type="ARBA" id="ARBA00022490"/>
    </source>
</evidence>
<reference evidence="18" key="1">
    <citation type="submission" date="2023-06" db="EMBL/GenBank/DDBJ databases">
        <title>Sysu t00039.</title>
        <authorList>
            <person name="Gao L."/>
            <person name="Fang B.-Z."/>
            <person name="Li W.-J."/>
        </authorList>
    </citation>
    <scope>NUCLEOTIDE SEQUENCE</scope>
    <source>
        <strain evidence="18">SYSU T00039</strain>
    </source>
</reference>
<feature type="compositionally biased region" description="Low complexity" evidence="16">
    <location>
        <begin position="32"/>
        <end position="49"/>
    </location>
</feature>
<evidence type="ECO:0000256" key="3">
    <source>
        <dbReference type="ARBA" id="ARBA00004496"/>
    </source>
</evidence>
<dbReference type="PANTHER" id="PTHR30001:SF0">
    <property type="entry name" value="RIBONUCLEASE G"/>
    <property type="match status" value="1"/>
</dbReference>
<evidence type="ECO:0000256" key="13">
    <source>
        <dbReference type="ARBA" id="ARBA00050524"/>
    </source>
</evidence>
<dbReference type="SUPFAM" id="SSF50249">
    <property type="entry name" value="Nucleic acid-binding proteins"/>
    <property type="match status" value="1"/>
</dbReference>
<dbReference type="InterPro" id="IPR012340">
    <property type="entry name" value="NA-bd_OB-fold"/>
</dbReference>
<comment type="caution">
    <text evidence="18">The sequence shown here is derived from an EMBL/GenBank/DDBJ whole genome shotgun (WGS) entry which is preliminary data.</text>
</comment>